<dbReference type="PANTHER" id="PTHR21444:SF14">
    <property type="entry name" value="COILED-COIL DOMAIN-CONTAINING PROTEIN 180"/>
    <property type="match status" value="1"/>
</dbReference>
<name>A0AAD9NGS4_9ANNE</name>
<evidence type="ECO:0000259" key="2">
    <source>
        <dbReference type="Pfam" id="PF14643"/>
    </source>
</evidence>
<gene>
    <name evidence="3" type="ORF">LSH36_21g05035</name>
</gene>
<keyword evidence="4" id="KW-1185">Reference proteome</keyword>
<feature type="domain" description="DUF4455" evidence="2">
    <location>
        <begin position="312"/>
        <end position="475"/>
    </location>
</feature>
<dbReference type="EMBL" id="JAODUP010000021">
    <property type="protein sequence ID" value="KAK2168023.1"/>
    <property type="molecule type" value="Genomic_DNA"/>
</dbReference>
<dbReference type="Proteomes" id="UP001208570">
    <property type="component" value="Unassembled WGS sequence"/>
</dbReference>
<dbReference type="InterPro" id="IPR028089">
    <property type="entry name" value="DUF4455"/>
</dbReference>
<reference evidence="3" key="1">
    <citation type="journal article" date="2023" name="Mol. Biol. Evol.">
        <title>Third-Generation Sequencing Reveals the Adaptive Role of the Epigenome in Three Deep-Sea Polychaetes.</title>
        <authorList>
            <person name="Perez M."/>
            <person name="Aroh O."/>
            <person name="Sun Y."/>
            <person name="Lan Y."/>
            <person name="Juniper S.K."/>
            <person name="Young C.R."/>
            <person name="Angers B."/>
            <person name="Qian P.Y."/>
        </authorList>
    </citation>
    <scope>NUCLEOTIDE SEQUENCE</scope>
    <source>
        <strain evidence="3">P08H-3</strain>
    </source>
</reference>
<protein>
    <recommendedName>
        <fullName evidence="2">DUF4455 domain-containing protein</fullName>
    </recommendedName>
</protein>
<dbReference type="PANTHER" id="PTHR21444">
    <property type="entry name" value="COILED-COIL DOMAIN-CONTAINING PROTEIN 180"/>
    <property type="match status" value="1"/>
</dbReference>
<feature type="compositionally biased region" description="Basic residues" evidence="1">
    <location>
        <begin position="499"/>
        <end position="508"/>
    </location>
</feature>
<feature type="domain" description="DUF4455" evidence="2">
    <location>
        <begin position="164"/>
        <end position="240"/>
    </location>
</feature>
<feature type="domain" description="DUF4455" evidence="2">
    <location>
        <begin position="243"/>
        <end position="307"/>
    </location>
</feature>
<feature type="compositionally biased region" description="Low complexity" evidence="1">
    <location>
        <begin position="487"/>
        <end position="498"/>
    </location>
</feature>
<feature type="region of interest" description="Disordered" evidence="1">
    <location>
        <begin position="485"/>
        <end position="519"/>
    </location>
</feature>
<evidence type="ECO:0000313" key="3">
    <source>
        <dbReference type="EMBL" id="KAK2168023.1"/>
    </source>
</evidence>
<evidence type="ECO:0000256" key="1">
    <source>
        <dbReference type="SAM" id="MobiDB-lite"/>
    </source>
</evidence>
<sequence>MSTKVMESQQRVVPSGKVYRQIFDAEVQLVRALEGKGLPEKTKLSRKDAIPPAEDKHMPVIRDSDQTTKLGLLTDRQCTWVEGFPNEGDLENPVLYKFFSEESKDRSKKPESSLASKEVRGLPDVVDPTKKGSDIIERISESRRQRHDAALEDMHQELGLISTDLIPYTENELLSLWDEISEQSMSRQQWIKDLDDALEKLEKGRMDDVCEVFRKYADMLRKIAYLMPPDLQRLLDKESQVKYMESKEVVQPPNVQEVLETMYEEQEKLNKERLELILSLRELNPPSSTKTRVYQWNEKLTTISKSLGTRDLIDRGVSSEEKANEVVSEKCLPLVGERQTMFEKQLESMDKELEQHNVDTLNRLKSLFKFSQGAAHVWDVHELGLAKQERALQEKLDQCRLLHDTQNQDREANLDIVMDKMRQDANEKALEESLKKVLEMLSKIKEGYHHFHTCQLEIVDQYPEMVDSELKRYDEAELEKEAKELEIQQQEAEAATSKGKGKSKKQPKSRASSRASADE</sequence>
<dbReference type="Pfam" id="PF14643">
    <property type="entry name" value="DUF4455"/>
    <property type="match status" value="3"/>
</dbReference>
<feature type="region of interest" description="Disordered" evidence="1">
    <location>
        <begin position="107"/>
        <end position="127"/>
    </location>
</feature>
<evidence type="ECO:0000313" key="4">
    <source>
        <dbReference type="Proteomes" id="UP001208570"/>
    </source>
</evidence>
<feature type="non-terminal residue" evidence="3">
    <location>
        <position position="1"/>
    </location>
</feature>
<comment type="caution">
    <text evidence="3">The sequence shown here is derived from an EMBL/GenBank/DDBJ whole genome shotgun (WGS) entry which is preliminary data.</text>
</comment>
<proteinExistence type="predicted"/>
<organism evidence="3 4">
    <name type="scientific">Paralvinella palmiformis</name>
    <dbReference type="NCBI Taxonomy" id="53620"/>
    <lineage>
        <taxon>Eukaryota</taxon>
        <taxon>Metazoa</taxon>
        <taxon>Spiralia</taxon>
        <taxon>Lophotrochozoa</taxon>
        <taxon>Annelida</taxon>
        <taxon>Polychaeta</taxon>
        <taxon>Sedentaria</taxon>
        <taxon>Canalipalpata</taxon>
        <taxon>Terebellida</taxon>
        <taxon>Terebelliformia</taxon>
        <taxon>Alvinellidae</taxon>
        <taxon>Paralvinella</taxon>
    </lineage>
</organism>
<dbReference type="AlphaFoldDB" id="A0AAD9NGS4"/>
<feature type="compositionally biased region" description="Polar residues" evidence="1">
    <location>
        <begin position="509"/>
        <end position="519"/>
    </location>
</feature>
<accession>A0AAD9NGS4</accession>